<evidence type="ECO:0000256" key="2">
    <source>
        <dbReference type="ARBA" id="ARBA00022857"/>
    </source>
</evidence>
<name>A0A151GXM5_DRECN</name>
<dbReference type="Proteomes" id="UP000076580">
    <property type="component" value="Chromosome 01"/>
</dbReference>
<keyword evidence="3" id="KW-0560">Oxidoreductase</keyword>
<dbReference type="PANTHER" id="PTHR43765">
    <property type="entry name" value="2-DEHYDROPANTOATE 2-REDUCTASE-RELATED"/>
    <property type="match status" value="1"/>
</dbReference>
<comment type="caution">
    <text evidence="7">The sequence shown here is derived from an EMBL/GenBank/DDBJ whole genome shotgun (WGS) entry which is preliminary data.</text>
</comment>
<evidence type="ECO:0000256" key="3">
    <source>
        <dbReference type="ARBA" id="ARBA00023002"/>
    </source>
</evidence>
<comment type="similarity">
    <text evidence="1">Belongs to the ketopantoate reductase family.</text>
</comment>
<reference evidence="7 8" key="1">
    <citation type="journal article" date="2016" name="Sci. Rep.">
        <title>Insights into Adaptations to a Near-Obligate Nematode Endoparasitic Lifestyle from the Finished Genome of Drechmeria coniospora.</title>
        <authorList>
            <person name="Zhang L."/>
            <person name="Zhou Z."/>
            <person name="Guo Q."/>
            <person name="Fokkens L."/>
            <person name="Miskei M."/>
            <person name="Pocsi I."/>
            <person name="Zhang W."/>
            <person name="Chen M."/>
            <person name="Wang L."/>
            <person name="Sun Y."/>
            <person name="Donzelli B.G."/>
            <person name="Gibson D.M."/>
            <person name="Nelson D.R."/>
            <person name="Luo J.G."/>
            <person name="Rep M."/>
            <person name="Liu H."/>
            <person name="Yang S."/>
            <person name="Wang J."/>
            <person name="Krasnoff S.B."/>
            <person name="Xu Y."/>
            <person name="Molnar I."/>
            <person name="Lin M."/>
        </authorList>
    </citation>
    <scope>NUCLEOTIDE SEQUENCE [LARGE SCALE GENOMIC DNA]</scope>
    <source>
        <strain evidence="7 8">ARSEF 6962</strain>
    </source>
</reference>
<sequence>MTLRTRLRPPNPAVSSHPAWLRALLEDQAPPPKLFAWTPANLSPRSYECMPPSSSSPSSSPSARPAADLDRRIFILGVGNIGRLYASHLARHIPTPPLTLVVHREELLAQWLSAEGLELIQNGVPTRNKTAFDIEYWTETPPECGPVREVADGAALRNLIIATKASAAVPQADRLRRYLDGESTVAFTQNGITKLWPPHGPAYVTRRYPAGDAPNFLACVTGHGLYSLGPFRSVHASPASATVGPVLLNRSRHRAPSVDYLTRQLVTAPLLACTAVSATELWLRQLEKLVYNSVINPLTAVLRCKNGALFEDPPANLLSPVIERLLAETGSVLQALVSDESSTPILETADVGSLESLREQLSHRFAPVRLHKLLYDFGATVADNDSSMLQDVRAGKQTEVHDFNGWIVETAERLQQGLVVPTHRALVALVDSATVLTKEELVAHLLVEYGVDVSYFTSPT</sequence>
<evidence type="ECO:0000313" key="7">
    <source>
        <dbReference type="EMBL" id="KYK61830.1"/>
    </source>
</evidence>
<dbReference type="Gene3D" id="1.10.1040.10">
    <property type="entry name" value="N-(1-d-carboxylethyl)-l-norvaline Dehydrogenase, domain 2"/>
    <property type="match status" value="1"/>
</dbReference>
<dbReference type="STRING" id="98403.A0A151GXM5"/>
<dbReference type="AlphaFoldDB" id="A0A151GXM5"/>
<dbReference type="InterPro" id="IPR008927">
    <property type="entry name" value="6-PGluconate_DH-like_C_sf"/>
</dbReference>
<dbReference type="GeneID" id="63715617"/>
<keyword evidence="8" id="KW-1185">Reference proteome</keyword>
<dbReference type="Gene3D" id="3.40.50.720">
    <property type="entry name" value="NAD(P)-binding Rossmann-like Domain"/>
    <property type="match status" value="1"/>
</dbReference>
<feature type="compositionally biased region" description="Low complexity" evidence="4">
    <location>
        <begin position="51"/>
        <end position="62"/>
    </location>
</feature>
<dbReference type="EMBL" id="LAYC01000001">
    <property type="protein sequence ID" value="KYK61830.1"/>
    <property type="molecule type" value="Genomic_DNA"/>
</dbReference>
<evidence type="ECO:0000259" key="6">
    <source>
        <dbReference type="Pfam" id="PF08546"/>
    </source>
</evidence>
<dbReference type="FunCoup" id="A0A151GXM5">
    <property type="interactions" value="111"/>
</dbReference>
<dbReference type="Pfam" id="PF08546">
    <property type="entry name" value="ApbA_C"/>
    <property type="match status" value="1"/>
</dbReference>
<accession>A0A151GXM5</accession>
<proteinExistence type="inferred from homology"/>
<dbReference type="Pfam" id="PF02558">
    <property type="entry name" value="ApbA"/>
    <property type="match status" value="1"/>
</dbReference>
<evidence type="ECO:0000313" key="8">
    <source>
        <dbReference type="Proteomes" id="UP000076580"/>
    </source>
</evidence>
<gene>
    <name evidence="7" type="ORF">DCS_02974</name>
</gene>
<feature type="domain" description="Ketopantoate reductase C-terminal" evidence="6">
    <location>
        <begin position="282"/>
        <end position="431"/>
    </location>
</feature>
<keyword evidence="2" id="KW-0521">NADP</keyword>
<dbReference type="GO" id="GO:0050661">
    <property type="term" value="F:NADP binding"/>
    <property type="evidence" value="ECO:0007669"/>
    <property type="project" value="TreeGrafter"/>
</dbReference>
<dbReference type="GO" id="GO:0008677">
    <property type="term" value="F:2-dehydropantoate 2-reductase activity"/>
    <property type="evidence" value="ECO:0007669"/>
    <property type="project" value="TreeGrafter"/>
</dbReference>
<protein>
    <submittedName>
        <fullName evidence="7">Ketoisovalerate reductase</fullName>
    </submittedName>
</protein>
<dbReference type="SUPFAM" id="SSF48179">
    <property type="entry name" value="6-phosphogluconate dehydrogenase C-terminal domain-like"/>
    <property type="match status" value="1"/>
</dbReference>
<dbReference type="PANTHER" id="PTHR43765:SF2">
    <property type="entry name" value="2-DEHYDROPANTOATE 2-REDUCTASE"/>
    <property type="match status" value="1"/>
</dbReference>
<evidence type="ECO:0000259" key="5">
    <source>
        <dbReference type="Pfam" id="PF02558"/>
    </source>
</evidence>
<dbReference type="InterPro" id="IPR013328">
    <property type="entry name" value="6PGD_dom2"/>
</dbReference>
<dbReference type="RefSeq" id="XP_040661182.1">
    <property type="nucleotide sequence ID" value="XM_040800299.1"/>
</dbReference>
<dbReference type="GO" id="GO:0005739">
    <property type="term" value="C:mitochondrion"/>
    <property type="evidence" value="ECO:0007669"/>
    <property type="project" value="TreeGrafter"/>
</dbReference>
<dbReference type="InParanoid" id="A0A151GXM5"/>
<feature type="domain" description="Ketopantoate reductase N-terminal" evidence="5">
    <location>
        <begin position="73"/>
        <end position="245"/>
    </location>
</feature>
<evidence type="ECO:0000256" key="1">
    <source>
        <dbReference type="ARBA" id="ARBA00007870"/>
    </source>
</evidence>
<evidence type="ECO:0000256" key="4">
    <source>
        <dbReference type="SAM" id="MobiDB-lite"/>
    </source>
</evidence>
<feature type="region of interest" description="Disordered" evidence="4">
    <location>
        <begin position="46"/>
        <end position="65"/>
    </location>
</feature>
<dbReference type="InterPro" id="IPR013752">
    <property type="entry name" value="KPA_reductase"/>
</dbReference>
<dbReference type="InterPro" id="IPR050838">
    <property type="entry name" value="Ketopantoate_reductase"/>
</dbReference>
<organism evidence="7 8">
    <name type="scientific">Drechmeria coniospora</name>
    <name type="common">Nematophagous fungus</name>
    <name type="synonym">Meria coniospora</name>
    <dbReference type="NCBI Taxonomy" id="98403"/>
    <lineage>
        <taxon>Eukaryota</taxon>
        <taxon>Fungi</taxon>
        <taxon>Dikarya</taxon>
        <taxon>Ascomycota</taxon>
        <taxon>Pezizomycotina</taxon>
        <taxon>Sordariomycetes</taxon>
        <taxon>Hypocreomycetidae</taxon>
        <taxon>Hypocreales</taxon>
        <taxon>Ophiocordycipitaceae</taxon>
        <taxon>Drechmeria</taxon>
    </lineage>
</organism>
<dbReference type="InterPro" id="IPR013332">
    <property type="entry name" value="KPR_N"/>
</dbReference>